<evidence type="ECO:0000313" key="3">
    <source>
        <dbReference type="Proteomes" id="UP001370348"/>
    </source>
</evidence>
<gene>
    <name evidence="2" type="ORF">LZC94_17980</name>
</gene>
<evidence type="ECO:0000256" key="1">
    <source>
        <dbReference type="SAM" id="MobiDB-lite"/>
    </source>
</evidence>
<sequence>MQKSERTIEKLLGELFDAERVVRQTHASLVEHDHGALVAAIAAAVDEAFGLADRNELQLRLTRAAELLSDLEGAQTVDLLIRILGCDEPEPRHAAGEALQEHAYDRFKEVALGVERALERMKPGDPALSELPYLLAEVPEPGVLKLLGRFLVHPDPDAVAAAVEALVEFGDPASVSLLAPLTKDTRTVQLEDETGEEGRITLGELASEARDLLRQIPKSAGPDGGNAGAPGGRPKGR</sequence>
<dbReference type="Gene3D" id="1.25.10.10">
    <property type="entry name" value="Leucine-rich Repeat Variant"/>
    <property type="match status" value="1"/>
</dbReference>
<feature type="region of interest" description="Disordered" evidence="1">
    <location>
        <begin position="215"/>
        <end position="237"/>
    </location>
</feature>
<dbReference type="InterPro" id="IPR011989">
    <property type="entry name" value="ARM-like"/>
</dbReference>
<name>A0ABZ2M9C4_9BACT</name>
<keyword evidence="3" id="KW-1185">Reference proteome</keyword>
<dbReference type="Proteomes" id="UP001370348">
    <property type="component" value="Chromosome"/>
</dbReference>
<evidence type="ECO:0000313" key="2">
    <source>
        <dbReference type="EMBL" id="WXB19115.1"/>
    </source>
</evidence>
<feature type="compositionally biased region" description="Gly residues" evidence="1">
    <location>
        <begin position="222"/>
        <end position="237"/>
    </location>
</feature>
<dbReference type="RefSeq" id="WP_394828738.1">
    <property type="nucleotide sequence ID" value="NZ_CP089984.1"/>
</dbReference>
<dbReference type="Pfam" id="PF13646">
    <property type="entry name" value="HEAT_2"/>
    <property type="match status" value="1"/>
</dbReference>
<dbReference type="InterPro" id="IPR016024">
    <property type="entry name" value="ARM-type_fold"/>
</dbReference>
<dbReference type="SUPFAM" id="SSF48371">
    <property type="entry name" value="ARM repeat"/>
    <property type="match status" value="1"/>
</dbReference>
<protein>
    <submittedName>
        <fullName evidence="2">HEAT repeat domain-containing protein</fullName>
    </submittedName>
</protein>
<dbReference type="EMBL" id="CP089984">
    <property type="protein sequence ID" value="WXB19115.1"/>
    <property type="molecule type" value="Genomic_DNA"/>
</dbReference>
<organism evidence="2 3">
    <name type="scientific">Pendulispora albinea</name>
    <dbReference type="NCBI Taxonomy" id="2741071"/>
    <lineage>
        <taxon>Bacteria</taxon>
        <taxon>Pseudomonadati</taxon>
        <taxon>Myxococcota</taxon>
        <taxon>Myxococcia</taxon>
        <taxon>Myxococcales</taxon>
        <taxon>Sorangiineae</taxon>
        <taxon>Pendulisporaceae</taxon>
        <taxon>Pendulispora</taxon>
    </lineage>
</organism>
<reference evidence="2 3" key="1">
    <citation type="submission" date="2021-12" db="EMBL/GenBank/DDBJ databases">
        <title>Discovery of the Pendulisporaceae a myxobacterial family with distinct sporulation behavior and unique specialized metabolism.</title>
        <authorList>
            <person name="Garcia R."/>
            <person name="Popoff A."/>
            <person name="Bader C.D."/>
            <person name="Loehr J."/>
            <person name="Walesch S."/>
            <person name="Walt C."/>
            <person name="Boldt J."/>
            <person name="Bunk B."/>
            <person name="Haeckl F.J.F.P.J."/>
            <person name="Gunesch A.P."/>
            <person name="Birkelbach J."/>
            <person name="Nuebel U."/>
            <person name="Pietschmann T."/>
            <person name="Bach T."/>
            <person name="Mueller R."/>
        </authorList>
    </citation>
    <scope>NUCLEOTIDE SEQUENCE [LARGE SCALE GENOMIC DNA]</scope>
    <source>
        <strain evidence="2 3">MSr11954</strain>
    </source>
</reference>
<proteinExistence type="predicted"/>
<accession>A0ABZ2M9C4</accession>